<keyword evidence="1" id="KW-0472">Membrane</keyword>
<dbReference type="AlphaFoldDB" id="A0A4P5PB92"/>
<feature type="domain" description="FMN-binding" evidence="2">
    <location>
        <begin position="47"/>
        <end position="125"/>
    </location>
</feature>
<dbReference type="GO" id="GO:0010181">
    <property type="term" value="F:FMN binding"/>
    <property type="evidence" value="ECO:0007669"/>
    <property type="project" value="InterPro"/>
</dbReference>
<accession>A0A4P5PB92</accession>
<evidence type="ECO:0000259" key="2">
    <source>
        <dbReference type="SMART" id="SM00900"/>
    </source>
</evidence>
<organism evidence="3 4">
    <name type="scientific">Enterococcus florum</name>
    <dbReference type="NCBI Taxonomy" id="2480627"/>
    <lineage>
        <taxon>Bacteria</taxon>
        <taxon>Bacillati</taxon>
        <taxon>Bacillota</taxon>
        <taxon>Bacilli</taxon>
        <taxon>Lactobacillales</taxon>
        <taxon>Enterococcaceae</taxon>
        <taxon>Enterococcus</taxon>
    </lineage>
</organism>
<keyword evidence="4" id="KW-1185">Reference proteome</keyword>
<comment type="caution">
    <text evidence="3">The sequence shown here is derived from an EMBL/GenBank/DDBJ whole genome shotgun (WGS) entry which is preliminary data.</text>
</comment>
<dbReference type="EMBL" id="BJCC01000009">
    <property type="protein sequence ID" value="GCF93208.1"/>
    <property type="molecule type" value="Genomic_DNA"/>
</dbReference>
<name>A0A4P5PB92_9ENTE</name>
<dbReference type="RefSeq" id="WP_146621678.1">
    <property type="nucleotide sequence ID" value="NZ_BJCC01000009.1"/>
</dbReference>
<sequence>MSKLVTGLIFILIAGLIIFLAAHIYSKSVLKTVSIAQVDPKGLPDGTYSGTAEIKPVVAKVDITIVEGKISDVQLIEHQTGLGKKAETLTSEIIEKQSLQVDAVSGATMSSQAILKAAENALTNEH</sequence>
<dbReference type="InterPro" id="IPR007329">
    <property type="entry name" value="FMN-bd"/>
</dbReference>
<dbReference type="OrthoDB" id="2194424at2"/>
<dbReference type="SMART" id="SM00900">
    <property type="entry name" value="FMN_bind"/>
    <property type="match status" value="1"/>
</dbReference>
<dbReference type="Proteomes" id="UP000290567">
    <property type="component" value="Unassembled WGS sequence"/>
</dbReference>
<protein>
    <recommendedName>
        <fullName evidence="2">FMN-binding domain-containing protein</fullName>
    </recommendedName>
</protein>
<keyword evidence="1" id="KW-0812">Transmembrane</keyword>
<dbReference type="Gene3D" id="3.90.1010.20">
    <property type="match status" value="1"/>
</dbReference>
<evidence type="ECO:0000313" key="4">
    <source>
        <dbReference type="Proteomes" id="UP000290567"/>
    </source>
</evidence>
<dbReference type="Pfam" id="PF04205">
    <property type="entry name" value="FMN_bind"/>
    <property type="match status" value="1"/>
</dbReference>
<evidence type="ECO:0000256" key="1">
    <source>
        <dbReference type="SAM" id="Phobius"/>
    </source>
</evidence>
<proteinExistence type="predicted"/>
<keyword evidence="1" id="KW-1133">Transmembrane helix</keyword>
<gene>
    <name evidence="3" type="ORF">NRIC_10990</name>
</gene>
<dbReference type="GO" id="GO:0016020">
    <property type="term" value="C:membrane"/>
    <property type="evidence" value="ECO:0007669"/>
    <property type="project" value="InterPro"/>
</dbReference>
<evidence type="ECO:0000313" key="3">
    <source>
        <dbReference type="EMBL" id="GCF93208.1"/>
    </source>
</evidence>
<feature type="transmembrane region" description="Helical" evidence="1">
    <location>
        <begin position="6"/>
        <end position="25"/>
    </location>
</feature>
<reference evidence="4" key="1">
    <citation type="submission" date="2019-02" db="EMBL/GenBank/DDBJ databases">
        <title>Draft genome sequence of Enterococcus sp. Gos25-1.</title>
        <authorList>
            <person name="Tanaka N."/>
            <person name="Shiwa Y."/>
            <person name="Fujita N."/>
        </authorList>
    </citation>
    <scope>NUCLEOTIDE SEQUENCE [LARGE SCALE GENOMIC DNA]</scope>
    <source>
        <strain evidence="4">Gos25-1</strain>
    </source>
</reference>